<dbReference type="AlphaFoldDB" id="E3ZLJ1"/>
<feature type="domain" description="Toprim" evidence="13">
    <location>
        <begin position="21"/>
        <end position="104"/>
    </location>
</feature>
<evidence type="ECO:0000256" key="10">
    <source>
        <dbReference type="ARBA" id="ARBA00022884"/>
    </source>
</evidence>
<evidence type="ECO:0000256" key="3">
    <source>
        <dbReference type="ARBA" id="ARBA00022552"/>
    </source>
</evidence>
<dbReference type="InterPro" id="IPR006171">
    <property type="entry name" value="TOPRIM_dom"/>
</dbReference>
<protein>
    <recommendedName>
        <fullName evidence="11 12">Ribonuclease M5</fullName>
        <ecNumber evidence="11 12">3.1.26.8</ecNumber>
    </recommendedName>
    <alternativeName>
        <fullName evidence="11">RNase M5</fullName>
    </alternativeName>
    <alternativeName>
        <fullName evidence="11">Ribosomal RNA terminal maturase M5</fullName>
    </alternativeName>
</protein>
<keyword evidence="10 11" id="KW-0694">RNA-binding</keyword>
<dbReference type="PATRIC" id="fig|702453.3.peg.225"/>
<evidence type="ECO:0000256" key="7">
    <source>
        <dbReference type="ARBA" id="ARBA00022759"/>
    </source>
</evidence>
<evidence type="ECO:0000256" key="1">
    <source>
        <dbReference type="ARBA" id="ARBA00022490"/>
    </source>
</evidence>
<dbReference type="EMBL" id="ADXJ01000098">
    <property type="protein sequence ID" value="EFS01503.1"/>
    <property type="molecule type" value="Genomic_DNA"/>
</dbReference>
<dbReference type="Pfam" id="PF01751">
    <property type="entry name" value="Toprim"/>
    <property type="match status" value="1"/>
</dbReference>
<dbReference type="SUPFAM" id="SSF110455">
    <property type="entry name" value="Toprim domain"/>
    <property type="match status" value="1"/>
</dbReference>
<dbReference type="EC" id="3.1.26.8" evidence="11 12"/>
<comment type="subcellular location">
    <subcellularLocation>
        <location evidence="11">Cytoplasm</location>
    </subcellularLocation>
</comment>
<dbReference type="GO" id="GO:0043822">
    <property type="term" value="F:ribonuclease M5 activity"/>
    <property type="evidence" value="ECO:0007669"/>
    <property type="project" value="UniProtKB-UniRule"/>
</dbReference>
<sequence>MYLLISLKKDEVIMSEKPIIHEFIVVEGRDDTTAINRSVIADTIETNGSALSQETIERIRHAQELRGVIIFTDPDFPGEKIRKQIDSAVPGCKHAFINRQDALPKAGRGLGVEHASSKNIQEALQHFHTSNERTEKELISKDILIHLGLLGGTGSKERREKLGNTLKIGYTNGKQLQTRLESFAISEAELVAACQKISQEEENE</sequence>
<keyword evidence="2 11" id="KW-0690">Ribosome biogenesis</keyword>
<dbReference type="HAMAP" id="MF_01469">
    <property type="entry name" value="RNase_M5"/>
    <property type="match status" value="1"/>
</dbReference>
<evidence type="ECO:0000313" key="14">
    <source>
        <dbReference type="EMBL" id="EFS01503.1"/>
    </source>
</evidence>
<dbReference type="InterPro" id="IPR025156">
    <property type="entry name" value="RNase_M5_C"/>
</dbReference>
<dbReference type="PANTHER" id="PTHR39156:SF1">
    <property type="entry name" value="RIBONUCLEASE M5"/>
    <property type="match status" value="1"/>
</dbReference>
<dbReference type="FunFam" id="3.40.1360.10:FF:000006">
    <property type="entry name" value="Ribonuclease M5"/>
    <property type="match status" value="1"/>
</dbReference>
<dbReference type="CDD" id="cd01027">
    <property type="entry name" value="TOPRIM_RNase_M5_like"/>
    <property type="match status" value="1"/>
</dbReference>
<comment type="catalytic activity">
    <reaction evidence="11">
        <text>Endonucleolytic cleavage of RNA, removing 21 and 42 nucleotides, respectively, from the 5'- and 3'-termini of a 5S-rRNA precursor.</text>
        <dbReference type="EC" id="3.1.26.8"/>
    </reaction>
</comment>
<keyword evidence="6 11" id="KW-0699">rRNA-binding</keyword>
<proteinExistence type="inferred from homology"/>
<dbReference type="PANTHER" id="PTHR39156">
    <property type="entry name" value="RIBONUCLEASE M5"/>
    <property type="match status" value="1"/>
</dbReference>
<evidence type="ECO:0000256" key="8">
    <source>
        <dbReference type="ARBA" id="ARBA00022801"/>
    </source>
</evidence>
<dbReference type="Proteomes" id="UP000004302">
    <property type="component" value="Chromosome"/>
</dbReference>
<comment type="function">
    <text evidence="11">Required for correct processing of both the 5' and 3' ends of 5S rRNA precursor. Cleaves both sides of a double-stranded region yielding mature 5S rRNA in one step.</text>
</comment>
<dbReference type="GO" id="GO:0006364">
    <property type="term" value="P:rRNA processing"/>
    <property type="evidence" value="ECO:0007669"/>
    <property type="project" value="UniProtKB-UniRule"/>
</dbReference>
<comment type="similarity">
    <text evidence="11">Belongs to the ribonuclease M5 family.</text>
</comment>
<evidence type="ECO:0000256" key="5">
    <source>
        <dbReference type="ARBA" id="ARBA00022723"/>
    </source>
</evidence>
<keyword evidence="5" id="KW-0479">Metal-binding</keyword>
<dbReference type="Gene3D" id="3.40.1360.10">
    <property type="match status" value="1"/>
</dbReference>
<dbReference type="GO" id="GO:0046872">
    <property type="term" value="F:metal ion binding"/>
    <property type="evidence" value="ECO:0007669"/>
    <property type="project" value="UniProtKB-KW"/>
</dbReference>
<reference evidence="14" key="1">
    <citation type="journal article" date="2010" name="Microbiol. Resour. Announc.">
        <title>Comparative genomics of the bacterial genus Listeria: Genome evolution is characterized by limited gene acquisition and limited gene loss.</title>
        <authorList>
            <person name="den Bakker H.C."/>
            <person name="Cummings C.A."/>
            <person name="Ferreira V."/>
            <person name="Vatta P."/>
            <person name="Orsi R.H."/>
            <person name="Degoricija L."/>
            <person name="Barker M."/>
            <person name="Petrauskene O."/>
            <person name="Furtado M.R."/>
            <person name="Wiedmann M."/>
        </authorList>
    </citation>
    <scope>NUCLEOTIDE SEQUENCE [LARGE SCALE GENOMIC DNA]</scope>
    <source>
        <strain evidence="14">FSL N1-067</strain>
    </source>
</reference>
<dbReference type="InterPro" id="IPR004466">
    <property type="entry name" value="RNase_M5"/>
</dbReference>
<keyword evidence="4 11" id="KW-0540">Nuclease</keyword>
<dbReference type="Pfam" id="PF13331">
    <property type="entry name" value="DUF4093"/>
    <property type="match status" value="1"/>
</dbReference>
<evidence type="ECO:0000256" key="9">
    <source>
        <dbReference type="ARBA" id="ARBA00022842"/>
    </source>
</evidence>
<dbReference type="NCBIfam" id="TIGR00334">
    <property type="entry name" value="5S_RNA_mat_M5"/>
    <property type="match status" value="1"/>
</dbReference>
<keyword evidence="1 11" id="KW-0963">Cytoplasm</keyword>
<organism evidence="14">
    <name type="scientific">Listeria seeligeri FSL N1-067</name>
    <dbReference type="NCBI Taxonomy" id="702453"/>
    <lineage>
        <taxon>Bacteria</taxon>
        <taxon>Bacillati</taxon>
        <taxon>Bacillota</taxon>
        <taxon>Bacilli</taxon>
        <taxon>Bacillales</taxon>
        <taxon>Listeriaceae</taxon>
        <taxon>Listeria</taxon>
    </lineage>
</organism>
<keyword evidence="8 11" id="KW-0378">Hydrolase</keyword>
<name>E3ZLJ1_LISSE</name>
<keyword evidence="7 11" id="KW-0255">Endonuclease</keyword>
<dbReference type="SMART" id="SM00493">
    <property type="entry name" value="TOPRIM"/>
    <property type="match status" value="1"/>
</dbReference>
<keyword evidence="3 11" id="KW-0698">rRNA processing</keyword>
<evidence type="ECO:0000256" key="11">
    <source>
        <dbReference type="HAMAP-Rule" id="MF_01469"/>
    </source>
</evidence>
<keyword evidence="9" id="KW-0460">Magnesium</keyword>
<dbReference type="PROSITE" id="PS50880">
    <property type="entry name" value="TOPRIM"/>
    <property type="match status" value="1"/>
</dbReference>
<dbReference type="GO" id="GO:0005737">
    <property type="term" value="C:cytoplasm"/>
    <property type="evidence" value="ECO:0007669"/>
    <property type="project" value="UniProtKB-SubCell"/>
</dbReference>
<accession>E3ZLJ1</accession>
<dbReference type="HOGENOM" id="CLU_109405_0_0_9"/>
<evidence type="ECO:0000256" key="4">
    <source>
        <dbReference type="ARBA" id="ARBA00022722"/>
    </source>
</evidence>
<dbReference type="InterPro" id="IPR034141">
    <property type="entry name" value="TOPRIM_RNase_M5-like"/>
</dbReference>
<dbReference type="GO" id="GO:0019843">
    <property type="term" value="F:rRNA binding"/>
    <property type="evidence" value="ECO:0007669"/>
    <property type="project" value="UniProtKB-KW"/>
</dbReference>
<comment type="caution">
    <text evidence="14">The sequence shown here is derived from an EMBL/GenBank/DDBJ whole genome shotgun (WGS) entry which is preliminary data.</text>
</comment>
<evidence type="ECO:0000256" key="12">
    <source>
        <dbReference type="NCBIfam" id="TIGR00334"/>
    </source>
</evidence>
<evidence type="ECO:0000259" key="13">
    <source>
        <dbReference type="PROSITE" id="PS50880"/>
    </source>
</evidence>
<evidence type="ECO:0000256" key="2">
    <source>
        <dbReference type="ARBA" id="ARBA00022517"/>
    </source>
</evidence>
<gene>
    <name evidence="11" type="primary">rnmV</name>
    <name evidence="14" type="ORF">NT03LS_0278</name>
</gene>
<evidence type="ECO:0000256" key="6">
    <source>
        <dbReference type="ARBA" id="ARBA00022730"/>
    </source>
</evidence>